<evidence type="ECO:0000313" key="1">
    <source>
        <dbReference type="Ensembl" id="ENSPSMP00000024361.1"/>
    </source>
</evidence>
<dbReference type="AlphaFoldDB" id="A0A8C9A9J5"/>
<dbReference type="Proteomes" id="UP000694414">
    <property type="component" value="Unplaced"/>
</dbReference>
<keyword evidence="2" id="KW-1185">Reference proteome</keyword>
<name>A0A8C9A9J5_PROSS</name>
<reference evidence="1" key="1">
    <citation type="submission" date="2025-08" db="UniProtKB">
        <authorList>
            <consortium name="Ensembl"/>
        </authorList>
    </citation>
    <scope>IDENTIFICATION</scope>
</reference>
<evidence type="ECO:0000313" key="2">
    <source>
        <dbReference type="Proteomes" id="UP000694414"/>
    </source>
</evidence>
<organism evidence="1 2">
    <name type="scientific">Prolemur simus</name>
    <name type="common">Greater bamboo lemur</name>
    <name type="synonym">Hapalemur simus</name>
    <dbReference type="NCBI Taxonomy" id="1328070"/>
    <lineage>
        <taxon>Eukaryota</taxon>
        <taxon>Metazoa</taxon>
        <taxon>Chordata</taxon>
        <taxon>Craniata</taxon>
        <taxon>Vertebrata</taxon>
        <taxon>Euteleostomi</taxon>
        <taxon>Mammalia</taxon>
        <taxon>Eutheria</taxon>
        <taxon>Euarchontoglires</taxon>
        <taxon>Primates</taxon>
        <taxon>Strepsirrhini</taxon>
        <taxon>Lemuriformes</taxon>
        <taxon>Lemuridae</taxon>
        <taxon>Prolemur</taxon>
    </lineage>
</organism>
<protein>
    <submittedName>
        <fullName evidence="1">Uncharacterized protein</fullName>
    </submittedName>
</protein>
<dbReference type="Ensembl" id="ENSPSMT00000028259.1">
    <property type="protein sequence ID" value="ENSPSMP00000024361.1"/>
    <property type="gene ID" value="ENSPSMG00000017180.1"/>
</dbReference>
<proteinExistence type="predicted"/>
<accession>A0A8C9A9J5</accession>
<sequence>MRTIILMVKYQHVCTYISYTAKQRRLIKVNALIRSLVRVFQEHSGRLQLEQRYTSQAGGTE</sequence>
<reference evidence="1" key="2">
    <citation type="submission" date="2025-09" db="UniProtKB">
        <authorList>
            <consortium name="Ensembl"/>
        </authorList>
    </citation>
    <scope>IDENTIFICATION</scope>
</reference>